<keyword evidence="3" id="KW-1185">Reference proteome</keyword>
<dbReference type="AlphaFoldDB" id="A0A1I2XED3"/>
<dbReference type="STRING" id="414048.SAMN04489864_105159"/>
<evidence type="ECO:0000313" key="2">
    <source>
        <dbReference type="EMBL" id="SFH11379.1"/>
    </source>
</evidence>
<organism evidence="2 3">
    <name type="scientific">Pedobacter insulae</name>
    <dbReference type="NCBI Taxonomy" id="414048"/>
    <lineage>
        <taxon>Bacteria</taxon>
        <taxon>Pseudomonadati</taxon>
        <taxon>Bacteroidota</taxon>
        <taxon>Sphingobacteriia</taxon>
        <taxon>Sphingobacteriales</taxon>
        <taxon>Sphingobacteriaceae</taxon>
        <taxon>Pedobacter</taxon>
    </lineage>
</organism>
<dbReference type="SUPFAM" id="SSF51905">
    <property type="entry name" value="FAD/NAD(P)-binding domain"/>
    <property type="match status" value="1"/>
</dbReference>
<dbReference type="InterPro" id="IPR036188">
    <property type="entry name" value="FAD/NAD-bd_sf"/>
</dbReference>
<gene>
    <name evidence="2" type="ORF">SAMN04489864_105159</name>
</gene>
<sequence>MKKLFFIFWLSLVGLQLKAQTSKPAVLVVGNGNAAAGAAIQAAVSGVKTTILLQAGGFDVNPIAGDLNSGIQAEFLKRVNNSQDKQIANEVLTKWTDTLKNLTVIKNALWVKADRSGSSWSFKLNDGQTIKARILINAGDVKLQSALKIDNLPTSYEIPLNYDATLYRTSVAAGKQVKGTTATVFSMYNFFIPEEENLLWLKGDESMLIGQAAGATAAYAGFFGVKTSEVNLKAIQGELINYKLALMPFADIKQDDANWKAIQFVGVTGIIKGNIQNTKVEFSPNSLVTIDDIKQPIKDFYYKAQIWFDDYKGSTLTLKAALELICYVGQKSPESTPKEIEKKWKATYKLDSDFDLNKQINRRELAVILQDYMPPFNINVDKNGKVIR</sequence>
<keyword evidence="1" id="KW-0732">Signal</keyword>
<proteinExistence type="predicted"/>
<evidence type="ECO:0008006" key="4">
    <source>
        <dbReference type="Google" id="ProtNLM"/>
    </source>
</evidence>
<evidence type="ECO:0000313" key="3">
    <source>
        <dbReference type="Proteomes" id="UP000199666"/>
    </source>
</evidence>
<dbReference type="EMBL" id="FOPP01000005">
    <property type="protein sequence ID" value="SFH11379.1"/>
    <property type="molecule type" value="Genomic_DNA"/>
</dbReference>
<feature type="chain" id="PRO_5011710301" description="FAD dependent oxidoreductase" evidence="1">
    <location>
        <begin position="20"/>
        <end position="388"/>
    </location>
</feature>
<reference evidence="2 3" key="1">
    <citation type="submission" date="2016-10" db="EMBL/GenBank/DDBJ databases">
        <authorList>
            <person name="de Groot N.N."/>
        </authorList>
    </citation>
    <scope>NUCLEOTIDE SEQUENCE [LARGE SCALE GENOMIC DNA]</scope>
    <source>
        <strain evidence="2 3">DSM 18684</strain>
    </source>
</reference>
<protein>
    <recommendedName>
        <fullName evidence="4">FAD dependent oxidoreductase</fullName>
    </recommendedName>
</protein>
<evidence type="ECO:0000256" key="1">
    <source>
        <dbReference type="SAM" id="SignalP"/>
    </source>
</evidence>
<dbReference type="Proteomes" id="UP000199666">
    <property type="component" value="Unassembled WGS sequence"/>
</dbReference>
<accession>A0A1I2XED3</accession>
<name>A0A1I2XED3_9SPHI</name>
<feature type="signal peptide" evidence="1">
    <location>
        <begin position="1"/>
        <end position="19"/>
    </location>
</feature>